<dbReference type="GO" id="GO:0051536">
    <property type="term" value="F:iron-sulfur cluster binding"/>
    <property type="evidence" value="ECO:0007669"/>
    <property type="project" value="UniProtKB-KW"/>
</dbReference>
<keyword evidence="5" id="KW-0813">Transport</keyword>
<dbReference type="InterPro" id="IPR001623">
    <property type="entry name" value="DnaJ_domain"/>
</dbReference>
<keyword evidence="5" id="KW-0249">Electron transport</keyword>
<evidence type="ECO:0000313" key="9">
    <source>
        <dbReference type="EMBL" id="AAR24498.1"/>
    </source>
</evidence>
<dbReference type="Pfam" id="PF13370">
    <property type="entry name" value="Fer4_13"/>
    <property type="match status" value="1"/>
</dbReference>
<dbReference type="PROSITE" id="PS50076">
    <property type="entry name" value="DNAJ_2"/>
    <property type="match status" value="1"/>
</dbReference>
<evidence type="ECO:0000256" key="2">
    <source>
        <dbReference type="ARBA" id="ARBA00022723"/>
    </source>
</evidence>
<accession>Q6W370</accession>
<feature type="domain" description="J" evidence="7">
    <location>
        <begin position="5"/>
        <end position="71"/>
    </location>
</feature>
<proteinExistence type="predicted"/>
<dbReference type="AlphaFoldDB" id="Q6W370"/>
<evidence type="ECO:0000259" key="8">
    <source>
        <dbReference type="PROSITE" id="PS51379"/>
    </source>
</evidence>
<dbReference type="PANTHER" id="PTHR45295:SF1">
    <property type="entry name" value="CHAPERONE PROTEIN DNAJ C76, CHLOROPLASTIC"/>
    <property type="match status" value="1"/>
</dbReference>
<gene>
    <name evidence="9" type="primary">dnaJ+fer</name>
</gene>
<dbReference type="CDD" id="cd06257">
    <property type="entry name" value="DnaJ"/>
    <property type="match status" value="1"/>
</dbReference>
<dbReference type="SUPFAM" id="SSF54862">
    <property type="entry name" value="4Fe-4S ferredoxins"/>
    <property type="match status" value="1"/>
</dbReference>
<organism evidence="9">
    <name type="scientific">uncultured crenarchaeote DeepAnt-EC39</name>
    <dbReference type="NCBI Taxonomy" id="247023"/>
    <lineage>
        <taxon>Archaea</taxon>
        <taxon>Thermoproteota</taxon>
        <taxon>environmental samples</taxon>
    </lineage>
</organism>
<dbReference type="EMBL" id="AY316120">
    <property type="protein sequence ID" value="AAR24498.1"/>
    <property type="molecule type" value="Genomic_DNA"/>
</dbReference>
<sequence>MNRIQAQQILMLNSDSTFNDVKYAYRKLTLELHPDKNKNEKDGRRFRNVLEAYHFLKAQNKLENSNYRKRSTQTESNYNNNQNTHKNKSQREKYSRQQNSEEDWSKFTKDFEMDENFWRQYEKSFWNDYELNAKTESEKNNFRKAFWDENHENINPKPKKKYQNDSKHIYRHDLAVNVDESLCIGCCSCETIAPKVFAVDKLKMINPKSQVYNQYGASEEKIMDAAETCPTHAIQVDEKKSGRKIYPR</sequence>
<feature type="domain" description="4Fe-4S ferredoxin-type" evidence="8">
    <location>
        <begin position="174"/>
        <end position="202"/>
    </location>
</feature>
<dbReference type="GO" id="GO:0009055">
    <property type="term" value="F:electron transfer activity"/>
    <property type="evidence" value="ECO:0007669"/>
    <property type="project" value="UniProtKB-UniRule"/>
</dbReference>
<dbReference type="PROSITE" id="PS51379">
    <property type="entry name" value="4FE4S_FER_2"/>
    <property type="match status" value="1"/>
</dbReference>
<dbReference type="Gene3D" id="1.10.287.110">
    <property type="entry name" value="DnaJ domain"/>
    <property type="match status" value="1"/>
</dbReference>
<keyword evidence="3 5" id="KW-0408">Iron</keyword>
<protein>
    <recommendedName>
        <fullName evidence="5">Ferredoxin</fullName>
    </recommendedName>
</protein>
<feature type="region of interest" description="Disordered" evidence="6">
    <location>
        <begin position="61"/>
        <end position="101"/>
    </location>
</feature>
<dbReference type="Pfam" id="PF00226">
    <property type="entry name" value="DnaJ"/>
    <property type="match status" value="1"/>
</dbReference>
<evidence type="ECO:0000256" key="3">
    <source>
        <dbReference type="ARBA" id="ARBA00023004"/>
    </source>
</evidence>
<evidence type="ECO:0000256" key="5">
    <source>
        <dbReference type="RuleBase" id="RU368020"/>
    </source>
</evidence>
<dbReference type="PANTHER" id="PTHR45295">
    <property type="entry name" value="CHAPERONE PROTEIN DNAJ C76, CHLOROPLASTIC"/>
    <property type="match status" value="1"/>
</dbReference>
<comment type="cofactor">
    <cofactor evidence="1">
        <name>[4Fe-4S] cluster</name>
        <dbReference type="ChEBI" id="CHEBI:49883"/>
    </cofactor>
</comment>
<dbReference type="PRINTS" id="PR00352">
    <property type="entry name" value="3FE4SFRDOXIN"/>
</dbReference>
<name>Q6W370_9CREN</name>
<dbReference type="SMART" id="SM00271">
    <property type="entry name" value="DnaJ"/>
    <property type="match status" value="1"/>
</dbReference>
<keyword evidence="2 5" id="KW-0479">Metal-binding</keyword>
<evidence type="ECO:0000256" key="4">
    <source>
        <dbReference type="ARBA" id="ARBA00023014"/>
    </source>
</evidence>
<keyword evidence="4 5" id="KW-0411">Iron-sulfur</keyword>
<evidence type="ECO:0000259" key="7">
    <source>
        <dbReference type="PROSITE" id="PS50076"/>
    </source>
</evidence>
<dbReference type="Gene3D" id="3.30.70.20">
    <property type="match status" value="1"/>
</dbReference>
<reference evidence="9" key="1">
    <citation type="journal article" date="2004" name="Environ. Microbiol.">
        <title>Comparative analysis of a genome fragment of an uncultivated mesopelagic crenarchaeote reveals multiple horizontal gene transfers.</title>
        <authorList>
            <person name="Lopez-Garcia P."/>
            <person name="Brochier C."/>
            <person name="Moreira D."/>
            <person name="Rodriguez-Valera F."/>
        </authorList>
    </citation>
    <scope>NUCLEOTIDE SEQUENCE</scope>
</reference>
<comment type="function">
    <text evidence="5">Ferredoxins are iron-sulfur proteins that transfer electrons in a wide variety of metabolic reactions.</text>
</comment>
<evidence type="ECO:0000256" key="6">
    <source>
        <dbReference type="SAM" id="MobiDB-lite"/>
    </source>
</evidence>
<dbReference type="PRINTS" id="PR00625">
    <property type="entry name" value="JDOMAIN"/>
</dbReference>
<evidence type="ECO:0000256" key="1">
    <source>
        <dbReference type="ARBA" id="ARBA00001966"/>
    </source>
</evidence>
<dbReference type="InterPro" id="IPR017896">
    <property type="entry name" value="4Fe4S_Fe-S-bd"/>
</dbReference>
<dbReference type="GO" id="GO:0005506">
    <property type="term" value="F:iron ion binding"/>
    <property type="evidence" value="ECO:0007669"/>
    <property type="project" value="UniProtKB-UniRule"/>
</dbReference>
<dbReference type="InterPro" id="IPR001080">
    <property type="entry name" value="3Fe4S_ferredoxin"/>
</dbReference>
<dbReference type="SUPFAM" id="SSF46565">
    <property type="entry name" value="Chaperone J-domain"/>
    <property type="match status" value="1"/>
</dbReference>
<dbReference type="InterPro" id="IPR036869">
    <property type="entry name" value="J_dom_sf"/>
</dbReference>